<dbReference type="EMBL" id="QGGR01000013">
    <property type="protein sequence ID" value="PWK43456.1"/>
    <property type="molecule type" value="Genomic_DNA"/>
</dbReference>
<keyword evidence="1" id="KW-0812">Transmembrane</keyword>
<feature type="transmembrane region" description="Helical" evidence="1">
    <location>
        <begin position="28"/>
        <end position="52"/>
    </location>
</feature>
<feature type="transmembrane region" description="Helical" evidence="1">
    <location>
        <begin position="58"/>
        <end position="77"/>
    </location>
</feature>
<gene>
    <name evidence="2" type="ORF">BC793_113138</name>
</gene>
<keyword evidence="3" id="KW-1185">Reference proteome</keyword>
<accession>A0A316F865</accession>
<keyword evidence="1" id="KW-0472">Membrane</keyword>
<feature type="transmembrane region" description="Helical" evidence="1">
    <location>
        <begin position="97"/>
        <end position="116"/>
    </location>
</feature>
<evidence type="ECO:0000313" key="3">
    <source>
        <dbReference type="Proteomes" id="UP000245697"/>
    </source>
</evidence>
<keyword evidence="1" id="KW-1133">Transmembrane helix</keyword>
<sequence>MNGATGITDIHAEVRALRARVRADRRTVSLPLLVFGILTLVDSALLAVIATMPESGGAKLTLLLYWPVAGAAGLIVLRDHARRLAARAGVGGGPRSYEVVTVGFVVSLPVLALLFVPVFFVGGYWATLAWPAAILTAIALRQRGNVVYGVAVALALAGLVQGLLAATPRGSAESWTAIGLQVAAGVALILGGRMADRRARAV</sequence>
<dbReference type="RefSeq" id="WP_109597217.1">
    <property type="nucleotide sequence ID" value="NZ_BONA01000063.1"/>
</dbReference>
<feature type="transmembrane region" description="Helical" evidence="1">
    <location>
        <begin position="147"/>
        <end position="166"/>
    </location>
</feature>
<proteinExistence type="predicted"/>
<protein>
    <submittedName>
        <fullName evidence="2">Uncharacterized protein</fullName>
    </submittedName>
</protein>
<reference evidence="2 3" key="1">
    <citation type="submission" date="2018-05" db="EMBL/GenBank/DDBJ databases">
        <title>Genomic Encyclopedia of Archaeal and Bacterial Type Strains, Phase II (KMG-II): from individual species to whole genera.</title>
        <authorList>
            <person name="Goeker M."/>
        </authorList>
    </citation>
    <scope>NUCLEOTIDE SEQUENCE [LARGE SCALE GENOMIC DNA]</scope>
    <source>
        <strain evidence="2 3">DSM 45184</strain>
    </source>
</reference>
<evidence type="ECO:0000256" key="1">
    <source>
        <dbReference type="SAM" id="Phobius"/>
    </source>
</evidence>
<feature type="transmembrane region" description="Helical" evidence="1">
    <location>
        <begin position="172"/>
        <end position="190"/>
    </location>
</feature>
<dbReference type="Proteomes" id="UP000245697">
    <property type="component" value="Unassembled WGS sequence"/>
</dbReference>
<dbReference type="OrthoDB" id="10007522at2"/>
<feature type="transmembrane region" description="Helical" evidence="1">
    <location>
        <begin position="122"/>
        <end position="140"/>
    </location>
</feature>
<evidence type="ECO:0000313" key="2">
    <source>
        <dbReference type="EMBL" id="PWK43456.1"/>
    </source>
</evidence>
<dbReference type="AlphaFoldDB" id="A0A316F865"/>
<name>A0A316F865_9ACTN</name>
<comment type="caution">
    <text evidence="2">The sequence shown here is derived from an EMBL/GenBank/DDBJ whole genome shotgun (WGS) entry which is preliminary data.</text>
</comment>
<organism evidence="2 3">
    <name type="scientific">Actinoplanes xinjiangensis</name>
    <dbReference type="NCBI Taxonomy" id="512350"/>
    <lineage>
        <taxon>Bacteria</taxon>
        <taxon>Bacillati</taxon>
        <taxon>Actinomycetota</taxon>
        <taxon>Actinomycetes</taxon>
        <taxon>Micromonosporales</taxon>
        <taxon>Micromonosporaceae</taxon>
        <taxon>Actinoplanes</taxon>
    </lineage>
</organism>